<proteinExistence type="predicted"/>
<sequence>MSDQPMNLSFNATVEGIPPEGMVLEFRFRPTVDTDSTPVAVEESVSASTTSPIVQSAVTLNPTNAAPTVLVTPTSFPARSHFTPWRPSTPVQRGAPPPPYARHPGSTLRPASSSVCSNFTSLRPLTVLQRETAPPPYTPHSSTTRPASPSSEISTEVQGVGRRSRGPLWGGAGTSQGSTFVRPRTIRQPAEPLIFVHGSGSESEEVGLPALVTTSTTTTSTTAVVLTPSAMTASTPSLTMMLGDSDEDLWRQVPYIPEPAMMEAAETAEAIILVEAWVAIEAADALLAEAMEALSHIAVSTINSSPHL</sequence>
<dbReference type="EMBL" id="ML208823">
    <property type="protein sequence ID" value="TFK60150.1"/>
    <property type="molecule type" value="Genomic_DNA"/>
</dbReference>
<organism evidence="1 2">
    <name type="scientific">Pluteus cervinus</name>
    <dbReference type="NCBI Taxonomy" id="181527"/>
    <lineage>
        <taxon>Eukaryota</taxon>
        <taxon>Fungi</taxon>
        <taxon>Dikarya</taxon>
        <taxon>Basidiomycota</taxon>
        <taxon>Agaricomycotina</taxon>
        <taxon>Agaricomycetes</taxon>
        <taxon>Agaricomycetidae</taxon>
        <taxon>Agaricales</taxon>
        <taxon>Pluteineae</taxon>
        <taxon>Pluteaceae</taxon>
        <taxon>Pluteus</taxon>
    </lineage>
</organism>
<accession>A0ACD3A379</accession>
<evidence type="ECO:0000313" key="2">
    <source>
        <dbReference type="Proteomes" id="UP000308600"/>
    </source>
</evidence>
<keyword evidence="2" id="KW-1185">Reference proteome</keyword>
<evidence type="ECO:0000313" key="1">
    <source>
        <dbReference type="EMBL" id="TFK60150.1"/>
    </source>
</evidence>
<reference evidence="1 2" key="1">
    <citation type="journal article" date="2019" name="Nat. Ecol. Evol.">
        <title>Megaphylogeny resolves global patterns of mushroom evolution.</title>
        <authorList>
            <person name="Varga T."/>
            <person name="Krizsan K."/>
            <person name="Foldi C."/>
            <person name="Dima B."/>
            <person name="Sanchez-Garcia M."/>
            <person name="Sanchez-Ramirez S."/>
            <person name="Szollosi G.J."/>
            <person name="Szarkandi J.G."/>
            <person name="Papp V."/>
            <person name="Albert L."/>
            <person name="Andreopoulos W."/>
            <person name="Angelini C."/>
            <person name="Antonin V."/>
            <person name="Barry K.W."/>
            <person name="Bougher N.L."/>
            <person name="Buchanan P."/>
            <person name="Buyck B."/>
            <person name="Bense V."/>
            <person name="Catcheside P."/>
            <person name="Chovatia M."/>
            <person name="Cooper J."/>
            <person name="Damon W."/>
            <person name="Desjardin D."/>
            <person name="Finy P."/>
            <person name="Geml J."/>
            <person name="Haridas S."/>
            <person name="Hughes K."/>
            <person name="Justo A."/>
            <person name="Karasinski D."/>
            <person name="Kautmanova I."/>
            <person name="Kiss B."/>
            <person name="Kocsube S."/>
            <person name="Kotiranta H."/>
            <person name="LaButti K.M."/>
            <person name="Lechner B.E."/>
            <person name="Liimatainen K."/>
            <person name="Lipzen A."/>
            <person name="Lukacs Z."/>
            <person name="Mihaltcheva S."/>
            <person name="Morgado L.N."/>
            <person name="Niskanen T."/>
            <person name="Noordeloos M.E."/>
            <person name="Ohm R.A."/>
            <person name="Ortiz-Santana B."/>
            <person name="Ovrebo C."/>
            <person name="Racz N."/>
            <person name="Riley R."/>
            <person name="Savchenko A."/>
            <person name="Shiryaev A."/>
            <person name="Soop K."/>
            <person name="Spirin V."/>
            <person name="Szebenyi C."/>
            <person name="Tomsovsky M."/>
            <person name="Tulloss R.E."/>
            <person name="Uehling J."/>
            <person name="Grigoriev I.V."/>
            <person name="Vagvolgyi C."/>
            <person name="Papp T."/>
            <person name="Martin F.M."/>
            <person name="Miettinen O."/>
            <person name="Hibbett D.S."/>
            <person name="Nagy L.G."/>
        </authorList>
    </citation>
    <scope>NUCLEOTIDE SEQUENCE [LARGE SCALE GENOMIC DNA]</scope>
    <source>
        <strain evidence="1 2">NL-1719</strain>
    </source>
</reference>
<gene>
    <name evidence="1" type="ORF">BDN72DRAFT_905220</name>
</gene>
<dbReference type="Proteomes" id="UP000308600">
    <property type="component" value="Unassembled WGS sequence"/>
</dbReference>
<name>A0ACD3A379_9AGAR</name>
<protein>
    <submittedName>
        <fullName evidence="1">Uncharacterized protein</fullName>
    </submittedName>
</protein>